<evidence type="ECO:0000259" key="1">
    <source>
        <dbReference type="Pfam" id="PF13976"/>
    </source>
</evidence>
<dbReference type="EMBL" id="BQNB010009341">
    <property type="protein sequence ID" value="GJS62167.1"/>
    <property type="molecule type" value="Genomic_DNA"/>
</dbReference>
<keyword evidence="3" id="KW-1185">Reference proteome</keyword>
<name>A0ABQ4XAM7_9ASTR</name>
<feature type="domain" description="GAG-pre-integrase" evidence="1">
    <location>
        <begin position="280"/>
        <end position="313"/>
    </location>
</feature>
<accession>A0ABQ4XAM7</accession>
<dbReference type="Proteomes" id="UP001151760">
    <property type="component" value="Unassembled WGS sequence"/>
</dbReference>
<proteinExistence type="predicted"/>
<sequence>MESQSETTQTVSAVKLPVLKTGDYDLWSMRMEQYLTHTDYALWEVIVNGDAPAIALASAGTEGPIPPKTAKQKLTRKNELKAKSALLLAILDEHLLKFHRIKDAKTLWEAIKARCMNLRLMETPTNALVVQDGIGGYDWSFQAEEGITNFALMAYTSQGSSSSSSYQMGLESLEARIVVHEKNEAVYEEDIAFLNMLDLETNRNVIDHTSKDNGSYMLKDLTMLIYKADSSHRIFVVVCLAFMTGNKSFLIDYQEVDGGFVAFAGSPKGGKITGRGGLTCLFAKATIDESNLWHRRLGHINFKTMNKLVRGNLSSRPIHLVANKNVYKEWEDIMERAATTTFSLEAEQDSGSGPRCQDTILGGVEAQIRFEAASKQVQ</sequence>
<organism evidence="2 3">
    <name type="scientific">Tanacetum coccineum</name>
    <dbReference type="NCBI Taxonomy" id="301880"/>
    <lineage>
        <taxon>Eukaryota</taxon>
        <taxon>Viridiplantae</taxon>
        <taxon>Streptophyta</taxon>
        <taxon>Embryophyta</taxon>
        <taxon>Tracheophyta</taxon>
        <taxon>Spermatophyta</taxon>
        <taxon>Magnoliopsida</taxon>
        <taxon>eudicotyledons</taxon>
        <taxon>Gunneridae</taxon>
        <taxon>Pentapetalae</taxon>
        <taxon>asterids</taxon>
        <taxon>campanulids</taxon>
        <taxon>Asterales</taxon>
        <taxon>Asteraceae</taxon>
        <taxon>Asteroideae</taxon>
        <taxon>Anthemideae</taxon>
        <taxon>Anthemidinae</taxon>
        <taxon>Tanacetum</taxon>
    </lineage>
</organism>
<protein>
    <submittedName>
        <fullName evidence="2">Ribonuclease H-like domain-containing protein</fullName>
    </submittedName>
</protein>
<evidence type="ECO:0000313" key="2">
    <source>
        <dbReference type="EMBL" id="GJS62167.1"/>
    </source>
</evidence>
<gene>
    <name evidence="2" type="ORF">Tco_0656951</name>
</gene>
<comment type="caution">
    <text evidence="2">The sequence shown here is derived from an EMBL/GenBank/DDBJ whole genome shotgun (WGS) entry which is preliminary data.</text>
</comment>
<dbReference type="InterPro" id="IPR025724">
    <property type="entry name" value="GAG-pre-integrase_dom"/>
</dbReference>
<dbReference type="Pfam" id="PF13976">
    <property type="entry name" value="gag_pre-integrs"/>
    <property type="match status" value="1"/>
</dbReference>
<evidence type="ECO:0000313" key="3">
    <source>
        <dbReference type="Proteomes" id="UP001151760"/>
    </source>
</evidence>
<reference evidence="2" key="2">
    <citation type="submission" date="2022-01" db="EMBL/GenBank/DDBJ databases">
        <authorList>
            <person name="Yamashiro T."/>
            <person name="Shiraishi A."/>
            <person name="Satake H."/>
            <person name="Nakayama K."/>
        </authorList>
    </citation>
    <scope>NUCLEOTIDE SEQUENCE</scope>
</reference>
<reference evidence="2" key="1">
    <citation type="journal article" date="2022" name="Int. J. Mol. Sci.">
        <title>Draft Genome of Tanacetum Coccineum: Genomic Comparison of Closely Related Tanacetum-Family Plants.</title>
        <authorList>
            <person name="Yamashiro T."/>
            <person name="Shiraishi A."/>
            <person name="Nakayama K."/>
            <person name="Satake H."/>
        </authorList>
    </citation>
    <scope>NUCLEOTIDE SEQUENCE</scope>
</reference>